<dbReference type="InterPro" id="IPR036249">
    <property type="entry name" value="Thioredoxin-like_sf"/>
</dbReference>
<dbReference type="RefSeq" id="WP_055433708.1">
    <property type="nucleotide sequence ID" value="NZ_CYHA01000002.1"/>
</dbReference>
<dbReference type="OrthoDB" id="9800597at2"/>
<protein>
    <submittedName>
        <fullName evidence="1">(2Fe-2S) ferredoxin</fullName>
    </submittedName>
</protein>
<accession>A0A0K6GW40</accession>
<organism evidence="1 2">
    <name type="scientific">Gulbenkiania indica</name>
    <dbReference type="NCBI Taxonomy" id="375574"/>
    <lineage>
        <taxon>Bacteria</taxon>
        <taxon>Pseudomonadati</taxon>
        <taxon>Pseudomonadota</taxon>
        <taxon>Betaproteobacteria</taxon>
        <taxon>Neisseriales</taxon>
        <taxon>Chromobacteriaceae</taxon>
        <taxon>Gulbenkiania</taxon>
    </lineage>
</organism>
<dbReference type="AlphaFoldDB" id="A0A0K6GW40"/>
<dbReference type="Gene3D" id="3.40.30.10">
    <property type="entry name" value="Glutaredoxin"/>
    <property type="match status" value="1"/>
</dbReference>
<evidence type="ECO:0000313" key="2">
    <source>
        <dbReference type="Proteomes" id="UP000243535"/>
    </source>
</evidence>
<dbReference type="Pfam" id="PF01257">
    <property type="entry name" value="2Fe-2S_thioredx"/>
    <property type="match status" value="1"/>
</dbReference>
<dbReference type="CDD" id="cd02980">
    <property type="entry name" value="TRX_Fd_family"/>
    <property type="match status" value="1"/>
</dbReference>
<proteinExistence type="predicted"/>
<dbReference type="Proteomes" id="UP000243535">
    <property type="component" value="Unassembled WGS sequence"/>
</dbReference>
<reference evidence="2" key="1">
    <citation type="submission" date="2015-08" db="EMBL/GenBank/DDBJ databases">
        <authorList>
            <person name="Varghese N."/>
        </authorList>
    </citation>
    <scope>NUCLEOTIDE SEQUENCE [LARGE SCALE GENOMIC DNA]</scope>
    <source>
        <strain evidence="2">DSM 17901</strain>
    </source>
</reference>
<gene>
    <name evidence="1" type="ORF">Ga0061063_1426</name>
</gene>
<dbReference type="SUPFAM" id="SSF52833">
    <property type="entry name" value="Thioredoxin-like"/>
    <property type="match status" value="1"/>
</dbReference>
<sequence>MSFFDKHVFICTNQRSGCEDCCANHGTPALLGYFKDRVKAAGLAGPGKVRVSKAGCLGRCDDGPVMVIYPEAVWYTFVDTEDLDEILDSHLRQGRVVERLRV</sequence>
<keyword evidence="2" id="KW-1185">Reference proteome</keyword>
<evidence type="ECO:0000313" key="1">
    <source>
        <dbReference type="EMBL" id="CUA82723.1"/>
    </source>
</evidence>
<dbReference type="STRING" id="375574.GCA_001418035_01218"/>
<dbReference type="EMBL" id="CYHA01000002">
    <property type="protein sequence ID" value="CUA82723.1"/>
    <property type="molecule type" value="Genomic_DNA"/>
</dbReference>
<name>A0A0K6GW40_9NEIS</name>